<evidence type="ECO:0000256" key="1">
    <source>
        <dbReference type="ARBA" id="ARBA00006529"/>
    </source>
</evidence>
<dbReference type="InterPro" id="IPR050538">
    <property type="entry name" value="MAP_kinase_kinase_kinase"/>
</dbReference>
<keyword evidence="8" id="KW-1185">Reference proteome</keyword>
<evidence type="ECO:0000256" key="3">
    <source>
        <dbReference type="ARBA" id="ARBA00022741"/>
    </source>
</evidence>
<keyword evidence="5" id="KW-0067">ATP-binding</keyword>
<organism evidence="7 8">
    <name type="scientific">Prunus yedoensis var. nudiflora</name>
    <dbReference type="NCBI Taxonomy" id="2094558"/>
    <lineage>
        <taxon>Eukaryota</taxon>
        <taxon>Viridiplantae</taxon>
        <taxon>Streptophyta</taxon>
        <taxon>Embryophyta</taxon>
        <taxon>Tracheophyta</taxon>
        <taxon>Spermatophyta</taxon>
        <taxon>Magnoliopsida</taxon>
        <taxon>eudicotyledons</taxon>
        <taxon>Gunneridae</taxon>
        <taxon>Pentapetalae</taxon>
        <taxon>rosids</taxon>
        <taxon>fabids</taxon>
        <taxon>Rosales</taxon>
        <taxon>Rosaceae</taxon>
        <taxon>Amygdaloideae</taxon>
        <taxon>Amygdaleae</taxon>
        <taxon>Prunus</taxon>
    </lineage>
</organism>
<dbReference type="STRING" id="2094558.A0A314USR0"/>
<dbReference type="GO" id="GO:0005737">
    <property type="term" value="C:cytoplasm"/>
    <property type="evidence" value="ECO:0007669"/>
    <property type="project" value="TreeGrafter"/>
</dbReference>
<dbReference type="PROSITE" id="PS50011">
    <property type="entry name" value="PROTEIN_KINASE_DOM"/>
    <property type="match status" value="1"/>
</dbReference>
<keyword evidence="3" id="KW-0547">Nucleotide-binding</keyword>
<evidence type="ECO:0000313" key="7">
    <source>
        <dbReference type="EMBL" id="PQM39604.1"/>
    </source>
</evidence>
<comment type="caution">
    <text evidence="7">The sequence shown here is derived from an EMBL/GenBank/DDBJ whole genome shotgun (WGS) entry which is preliminary data.</text>
</comment>
<accession>A0A314USR0</accession>
<name>A0A314USR0_PRUYE</name>
<evidence type="ECO:0000256" key="2">
    <source>
        <dbReference type="ARBA" id="ARBA00022679"/>
    </source>
</evidence>
<dbReference type="OrthoDB" id="25592at2759"/>
<dbReference type="SUPFAM" id="SSF56112">
    <property type="entry name" value="Protein kinase-like (PK-like)"/>
    <property type="match status" value="1"/>
</dbReference>
<dbReference type="EMBL" id="PJQY01003174">
    <property type="protein sequence ID" value="PQM39604.1"/>
    <property type="molecule type" value="Genomic_DNA"/>
</dbReference>
<dbReference type="InterPro" id="IPR000719">
    <property type="entry name" value="Prot_kinase_dom"/>
</dbReference>
<gene>
    <name evidence="7" type="ORF">Pyn_26264</name>
</gene>
<feature type="domain" description="Protein kinase" evidence="6">
    <location>
        <begin position="1"/>
        <end position="358"/>
    </location>
</feature>
<dbReference type="Gene3D" id="1.10.510.10">
    <property type="entry name" value="Transferase(Phosphotransferase) domain 1"/>
    <property type="match status" value="1"/>
</dbReference>
<evidence type="ECO:0000313" key="8">
    <source>
        <dbReference type="Proteomes" id="UP000250321"/>
    </source>
</evidence>
<evidence type="ECO:0000259" key="6">
    <source>
        <dbReference type="PROSITE" id="PS50011"/>
    </source>
</evidence>
<protein>
    <recommendedName>
        <fullName evidence="6">Protein kinase domain-containing protein</fullName>
    </recommendedName>
</protein>
<dbReference type="GO" id="GO:0005524">
    <property type="term" value="F:ATP binding"/>
    <property type="evidence" value="ECO:0007669"/>
    <property type="project" value="UniProtKB-KW"/>
</dbReference>
<dbReference type="PANTHER" id="PTHR48016">
    <property type="entry name" value="MAP KINASE KINASE KINASE SSK2-RELATED-RELATED"/>
    <property type="match status" value="1"/>
</dbReference>
<dbReference type="PANTHER" id="PTHR48016:SF12">
    <property type="entry name" value="PROTEIN KINASE DOMAIN-CONTAINING PROTEIN"/>
    <property type="match status" value="1"/>
</dbReference>
<dbReference type="Proteomes" id="UP000250321">
    <property type="component" value="Unassembled WGS sequence"/>
</dbReference>
<keyword evidence="2" id="KW-0808">Transferase</keyword>
<keyword evidence="4" id="KW-0418">Kinase</keyword>
<proteinExistence type="inferred from homology"/>
<reference evidence="7 8" key="1">
    <citation type="submission" date="2018-02" db="EMBL/GenBank/DDBJ databases">
        <title>Draft genome of wild Prunus yedoensis var. nudiflora.</title>
        <authorList>
            <person name="Baek S."/>
            <person name="Kim J.-H."/>
            <person name="Choi K."/>
            <person name="Kim G.-B."/>
            <person name="Cho A."/>
            <person name="Jang H."/>
            <person name="Shin C.-H."/>
            <person name="Yu H.-J."/>
            <person name="Mun J.-H."/>
        </authorList>
    </citation>
    <scope>NUCLEOTIDE SEQUENCE [LARGE SCALE GENOMIC DNA]</scope>
    <source>
        <strain evidence="8">cv. Jeju island</strain>
        <tissue evidence="7">Leaf</tissue>
    </source>
</reference>
<dbReference type="Pfam" id="PF00069">
    <property type="entry name" value="Pkinase"/>
    <property type="match status" value="1"/>
</dbReference>
<dbReference type="SMART" id="SM00220">
    <property type="entry name" value="S_TKc"/>
    <property type="match status" value="1"/>
</dbReference>
<sequence>MLLRLHPLIAQAFVRGECQEILIVDMKVTTSVGVLQQVLHLALEDQMPWILFLLLEFLKNNIRIPILQDYNQTILMIVPVIFLLHTAPHLEVYTSTTKLQMEMHLHCIVIHSQKGLKVVVKSMLTLAFASWSRGTTTVIYHASQCRTCIHIINESSIAEGKTYWTRETGSSCAMKEVELDPNDPKSAECKKQLEDIKGANLCVDASGVVKIAGFGMAKRLNGQSNNLSLKGSPYWMAPEVVIQINPDLGLAVDIWSLGCTIIEMLNGKPPWSGFIIHPSSYVQGSGQNPRYTRNIICRRKGLPQSGVFVGTLQRDHQLISYLSILLVQIYTEEHIGKSASDMVVHCVGQQVPKLRCRI</sequence>
<dbReference type="AlphaFoldDB" id="A0A314USR0"/>
<dbReference type="InterPro" id="IPR011009">
    <property type="entry name" value="Kinase-like_dom_sf"/>
</dbReference>
<comment type="similarity">
    <text evidence="1">Belongs to the protein kinase superfamily. STE Ser/Thr protein kinase family. MAP kinase kinase kinase subfamily.</text>
</comment>
<evidence type="ECO:0000256" key="5">
    <source>
        <dbReference type="ARBA" id="ARBA00022840"/>
    </source>
</evidence>
<evidence type="ECO:0000256" key="4">
    <source>
        <dbReference type="ARBA" id="ARBA00022777"/>
    </source>
</evidence>
<dbReference type="GO" id="GO:0004709">
    <property type="term" value="F:MAP kinase kinase kinase activity"/>
    <property type="evidence" value="ECO:0007669"/>
    <property type="project" value="TreeGrafter"/>
</dbReference>